<proteinExistence type="predicted"/>
<name>A0ABT3BIQ9_9RHOB</name>
<keyword evidence="2" id="KW-1185">Reference proteome</keyword>
<gene>
    <name evidence="1" type="ORF">MUB52_18670</name>
</gene>
<evidence type="ECO:0000313" key="2">
    <source>
        <dbReference type="Proteomes" id="UP001208690"/>
    </source>
</evidence>
<evidence type="ECO:0000313" key="1">
    <source>
        <dbReference type="EMBL" id="MCV3273461.1"/>
    </source>
</evidence>
<comment type="caution">
    <text evidence="1">The sequence shown here is derived from an EMBL/GenBank/DDBJ whole genome shotgun (WGS) entry which is preliminary data.</text>
</comment>
<protein>
    <submittedName>
        <fullName evidence="1">Uncharacterized protein</fullName>
    </submittedName>
</protein>
<reference evidence="1 2" key="1">
    <citation type="submission" date="2022-04" db="EMBL/GenBank/DDBJ databases">
        <title>Roseobacter sp. WL0113 is a bacterium isolated from neritic sediment.</title>
        <authorList>
            <person name="Wang L."/>
            <person name="He W."/>
            <person name="Zhang D.-F."/>
        </authorList>
    </citation>
    <scope>NUCLEOTIDE SEQUENCE [LARGE SCALE GENOMIC DNA]</scope>
    <source>
        <strain evidence="1 2">WL0113</strain>
    </source>
</reference>
<organism evidence="1 2">
    <name type="scientific">Roseobacter sinensis</name>
    <dbReference type="NCBI Taxonomy" id="2931391"/>
    <lineage>
        <taxon>Bacteria</taxon>
        <taxon>Pseudomonadati</taxon>
        <taxon>Pseudomonadota</taxon>
        <taxon>Alphaproteobacteria</taxon>
        <taxon>Rhodobacterales</taxon>
        <taxon>Roseobacteraceae</taxon>
        <taxon>Roseobacter</taxon>
    </lineage>
</organism>
<dbReference type="Proteomes" id="UP001208690">
    <property type="component" value="Unassembled WGS sequence"/>
</dbReference>
<accession>A0ABT3BIQ9</accession>
<dbReference type="EMBL" id="JALIEB010000015">
    <property type="protein sequence ID" value="MCV3273461.1"/>
    <property type="molecule type" value="Genomic_DNA"/>
</dbReference>
<sequence length="763" mass="83487">MVDNSDCRTTQTFRVESNDATFFEARLHDLGGLFSAALRNAYAACPKLGDVRVKGYAGEVHLLSARAKGTDNWRLVLEVPELNKVAARIPEKIDGLEKLPKLLEMFAPFREVPGIAQTTGYSLFAQTGQTTVTQLAFADVTRFQRFVESLLTEKPRQAAQAEVEKVLEVVSAYNTPGANMLRARFDVLADAFAASQMTSAVADILNASTQIPEAVKRVSAQVEKWDPPPSLAAQTDGQLARWLDQKIETHEQAHPGSYLDDLRAHLEFVRVLETHAPHSALPQTGEMLETAAFWFDDFANEALSQHEQQAVALIDEAGTGYLDVDLVIETGLSLSKEFANFGFEEEAEALVSHAATRAESLIEDGRPGFRAALDQRQMTLDTIAELEEQALLFDALSADFPGFEGYAQDIEAAIDSGRVRACRALAAKVQTSQTAPPRFAIAGEETTLTDLSCALYANNHVLAAFDLRRNGTGQIDIDTRDGPRLSHALVTSETGALVGAEERWHGDLSALVIRPPTGAPDRNGITECDQWAGDPADPAQPTQGVDLERVSAEYDFDRALDACIAAVEFAPDAPRQAFQLARVLEFLGDADSAQHYVAVASAADYAPAQHLQAMFHLTYREDDDAFFDASDLFKAAAARGYGPSKAELKDLVPAGVELYRDIPEPTDRDMLNAFGTKQCEGVQGFAHACVHRNGVARKSCFQTSADAFSCEVVFRQRCEFSSFRDPLMDLFTGMINASCPSRSDTMFLKFTKTSSGWRARKEF</sequence>
<dbReference type="RefSeq" id="WP_263845686.1">
    <property type="nucleotide sequence ID" value="NZ_JALIEB010000015.1"/>
</dbReference>